<feature type="region of interest" description="Disordered" evidence="1">
    <location>
        <begin position="241"/>
        <end position="262"/>
    </location>
</feature>
<dbReference type="AlphaFoldDB" id="A0A7N0VA17"/>
<evidence type="ECO:0000313" key="3">
    <source>
        <dbReference type="Proteomes" id="UP000594263"/>
    </source>
</evidence>
<dbReference type="Proteomes" id="UP000594263">
    <property type="component" value="Unplaced"/>
</dbReference>
<dbReference type="Gramene" id="Kaladp0481s0002.1.v1.1">
    <property type="protein sequence ID" value="Kaladp0481s0002.1.v1.1"/>
    <property type="gene ID" value="Kaladp0481s0002.v1.1"/>
</dbReference>
<evidence type="ECO:0000313" key="2">
    <source>
        <dbReference type="EnsemblPlants" id="Kaladp0481s0002.1.v1.1"/>
    </source>
</evidence>
<evidence type="ECO:0000256" key="1">
    <source>
        <dbReference type="SAM" id="MobiDB-lite"/>
    </source>
</evidence>
<organism evidence="2 3">
    <name type="scientific">Kalanchoe fedtschenkoi</name>
    <name type="common">Lavender scallops</name>
    <name type="synonym">South American air plant</name>
    <dbReference type="NCBI Taxonomy" id="63787"/>
    <lineage>
        <taxon>Eukaryota</taxon>
        <taxon>Viridiplantae</taxon>
        <taxon>Streptophyta</taxon>
        <taxon>Embryophyta</taxon>
        <taxon>Tracheophyta</taxon>
        <taxon>Spermatophyta</taxon>
        <taxon>Magnoliopsida</taxon>
        <taxon>eudicotyledons</taxon>
        <taxon>Gunneridae</taxon>
        <taxon>Pentapetalae</taxon>
        <taxon>Saxifragales</taxon>
        <taxon>Crassulaceae</taxon>
        <taxon>Kalanchoe</taxon>
    </lineage>
</organism>
<name>A0A7N0VA17_KALFE</name>
<dbReference type="EnsemblPlants" id="Kaladp0481s0002.1.v1.1">
    <property type="protein sequence ID" value="Kaladp0481s0002.1.v1.1"/>
    <property type="gene ID" value="Kaladp0481s0002.v1.1"/>
</dbReference>
<reference evidence="2" key="1">
    <citation type="submission" date="2021-01" db="UniProtKB">
        <authorList>
            <consortium name="EnsemblPlants"/>
        </authorList>
    </citation>
    <scope>IDENTIFICATION</scope>
</reference>
<accession>A0A7N0VA17</accession>
<keyword evidence="3" id="KW-1185">Reference proteome</keyword>
<feature type="region of interest" description="Disordered" evidence="1">
    <location>
        <begin position="101"/>
        <end position="135"/>
    </location>
</feature>
<feature type="compositionally biased region" description="Gly residues" evidence="1">
    <location>
        <begin position="245"/>
        <end position="262"/>
    </location>
</feature>
<sequence length="304" mass="30819">MGIGDELFAAVLRVGEYHPRATCDLHGVAFLDSRVASAIADDELSGCHRGVQVTGVAVPASAVCRVDKRKLFRFVERLSGIQRNATEYSIIAEDDVGWEFTVESGSPDGQDPRSDVDGGVSDPGLGGHPSGGSRSVLEEAGVWNDRSGCGGSGVGPMAFGWEIGSGFADAFPGGWDWGETLVREAGSLWPDAGIQNADDDVVGIVGVRPQAGGFGEAEEEWGASGVDLVGAVGNDGEDGGVAPEGCGGVGGEGSGEAGGGVGVGVEKGGRVGEGFEDGVVPVVVGGELVWLVRVGNVDYESMAP</sequence>
<proteinExistence type="predicted"/>
<protein>
    <submittedName>
        <fullName evidence="2">Uncharacterized protein</fullName>
    </submittedName>
</protein>